<accession>A0A7R8R5T9</accession>
<gene>
    <name evidence="1" type="ORF">LLCLJKAH_00082</name>
</gene>
<evidence type="ECO:0000313" key="2">
    <source>
        <dbReference type="Proteomes" id="UP000596247"/>
    </source>
</evidence>
<sequence>MDALRAILNLPALYFDDALTLTCTGWENYYVQHRQETKQFLFYDVEELLSAAIEECFMNQAEYDTNSAAFNTISQVQFITDHLYEAMQLLDDILTINLIARLDDQHQIGLVRTIGEDIAIRIDRACYFDKNRK</sequence>
<dbReference type="EMBL" id="LR881104">
    <property type="protein sequence ID" value="CAD5236071.1"/>
    <property type="molecule type" value="Genomic_DNA"/>
</dbReference>
<dbReference type="Proteomes" id="UP000596247">
    <property type="component" value="Chromosome"/>
</dbReference>
<keyword evidence="2" id="KW-1185">Reference proteome</keyword>
<evidence type="ECO:0000313" key="1">
    <source>
        <dbReference type="EMBL" id="CAD5236071.1"/>
    </source>
</evidence>
<organism evidence="1 2">
    <name type="scientific">Klebsiella phage vB_KvM-Eowyn</name>
    <dbReference type="NCBI Taxonomy" id="2762819"/>
    <lineage>
        <taxon>Viruses</taxon>
        <taxon>Duplodnaviria</taxon>
        <taxon>Heunggongvirae</taxon>
        <taxon>Uroviricota</taxon>
        <taxon>Caudoviricetes</taxon>
        <taxon>Chimalliviridae</taxon>
        <taxon>Eowynvirus</taxon>
        <taxon>Eowynvirus eowyn</taxon>
    </lineage>
</organism>
<protein>
    <submittedName>
        <fullName evidence="1">Uncharacterized protein</fullName>
    </submittedName>
</protein>
<name>A0A7R8R5T9_9CAUD</name>
<proteinExistence type="predicted"/>
<reference evidence="1 2" key="1">
    <citation type="submission" date="2020-09" db="EMBL/GenBank/DDBJ databases">
        <authorList>
            <person name="Jameson E."/>
        </authorList>
    </citation>
    <scope>NUCLEOTIDE SEQUENCE [LARGE SCALE GENOMIC DNA]</scope>
</reference>